<feature type="compositionally biased region" description="Basic and acidic residues" evidence="3">
    <location>
        <begin position="69"/>
        <end position="80"/>
    </location>
</feature>
<dbReference type="InterPro" id="IPR022750">
    <property type="entry name" value="IRF-2BP1_2-like_Znf"/>
</dbReference>
<evidence type="ECO:0000313" key="6">
    <source>
        <dbReference type="EMBL" id="KAJ8308321.1"/>
    </source>
</evidence>
<dbReference type="PANTHER" id="PTHR10816">
    <property type="entry name" value="MYELIN TRANSCRIPTION FACTOR 1-RELATED"/>
    <property type="match status" value="1"/>
</dbReference>
<evidence type="ECO:0000259" key="5">
    <source>
        <dbReference type="Pfam" id="PF25457"/>
    </source>
</evidence>
<feature type="region of interest" description="Disordered" evidence="3">
    <location>
        <begin position="344"/>
        <end position="388"/>
    </location>
</feature>
<feature type="region of interest" description="Disordered" evidence="3">
    <location>
        <begin position="405"/>
        <end position="481"/>
    </location>
</feature>
<reference evidence="6 7" key="1">
    <citation type="submission" date="2022-12" db="EMBL/GenBank/DDBJ databases">
        <title>Chromosome-level genome of Tegillarca granosa.</title>
        <authorList>
            <person name="Kim J."/>
        </authorList>
    </citation>
    <scope>NUCLEOTIDE SEQUENCE [LARGE SCALE GENOMIC DNA]</scope>
    <source>
        <strain evidence="6">Teg-2019</strain>
        <tissue evidence="6">Adductor muscle</tissue>
    </source>
</reference>
<feature type="compositionally biased region" description="Basic and acidic residues" evidence="3">
    <location>
        <begin position="171"/>
        <end position="189"/>
    </location>
</feature>
<evidence type="ECO:0000313" key="7">
    <source>
        <dbReference type="Proteomes" id="UP001217089"/>
    </source>
</evidence>
<dbReference type="Proteomes" id="UP001217089">
    <property type="component" value="Unassembled WGS sequence"/>
</dbReference>
<keyword evidence="2" id="KW-0539">Nucleus</keyword>
<sequence>MVHDFSEPVCRGCVNYEGADRIEMVLDSARQMKRTHGFHDTRPSLKSIPAHGIPPNGRNPHEQMGSMDPPRDPRGHSGPVERYDVRQRNILNEFNQSSQRLANGVPNPGPNGRSEDTPDHPRGPSLPSVSRTAFPHHQPSIHSTAGLGVPPPIRHPFGPALGPPHAMLLNGKRDGHGEDESVNHSEDNPFKFSSPEEVSKRPPNVRDTLSVLTSVIPFEIRFKKEHNHCGRVFAFDAVTKNGMEYELKIFLEYPLGSGNIFNNASNAVKQMHVDSMKDMGKGVSSGYKYLEYEMKHGSGDWRVLNDLLPETVRYFKEPVKQDILPVPYIHLNLPPLPNPFAPRHLMGTGRLPNGGVHNVYDSHGKKRKASPEPDSDFGEQRKRQQWIQSQTEALKLTITSAGYGSASSTSVSPLSNHTPTPPDGTNGPSPMAALMNVTDNLTSGSGSPGHNDSNSRGSRHSSHSPTTAQASRSRLTTASNQPQCRKLVLVEICLILLFRVQNL</sequence>
<protein>
    <submittedName>
        <fullName evidence="6">Uncharacterized protein</fullName>
    </submittedName>
</protein>
<dbReference type="Pfam" id="PF25457">
    <property type="entry name" value="IRF-2BP1_2_M"/>
    <property type="match status" value="1"/>
</dbReference>
<organism evidence="6 7">
    <name type="scientific">Tegillarca granosa</name>
    <name type="common">Malaysian cockle</name>
    <name type="synonym">Anadara granosa</name>
    <dbReference type="NCBI Taxonomy" id="220873"/>
    <lineage>
        <taxon>Eukaryota</taxon>
        <taxon>Metazoa</taxon>
        <taxon>Spiralia</taxon>
        <taxon>Lophotrochozoa</taxon>
        <taxon>Mollusca</taxon>
        <taxon>Bivalvia</taxon>
        <taxon>Autobranchia</taxon>
        <taxon>Pteriomorphia</taxon>
        <taxon>Arcoida</taxon>
        <taxon>Arcoidea</taxon>
        <taxon>Arcidae</taxon>
        <taxon>Tegillarca</taxon>
    </lineage>
</organism>
<proteinExistence type="predicted"/>
<evidence type="ECO:0000256" key="2">
    <source>
        <dbReference type="ARBA" id="ARBA00023242"/>
    </source>
</evidence>
<feature type="compositionally biased region" description="Basic and acidic residues" evidence="3">
    <location>
        <begin position="113"/>
        <end position="122"/>
    </location>
</feature>
<feature type="compositionally biased region" description="Polar residues" evidence="3">
    <location>
        <begin position="465"/>
        <end position="481"/>
    </location>
</feature>
<dbReference type="Pfam" id="PF11261">
    <property type="entry name" value="IRF-2BP1_2"/>
    <property type="match status" value="1"/>
</dbReference>
<feature type="domain" description="Interferon regulatory factor 2-binding protein 1/2-like zinc finger" evidence="4">
    <location>
        <begin position="1"/>
        <end position="36"/>
    </location>
</feature>
<feature type="domain" description="IRF-2BP1/2-like middle" evidence="5">
    <location>
        <begin position="193"/>
        <end position="328"/>
    </location>
</feature>
<gene>
    <name evidence="6" type="ORF">KUTeg_013195</name>
</gene>
<accession>A0ABQ9EWH8</accession>
<comment type="caution">
    <text evidence="6">The sequence shown here is derived from an EMBL/GenBank/DDBJ whole genome shotgun (WGS) entry which is preliminary data.</text>
</comment>
<keyword evidence="7" id="KW-1185">Reference proteome</keyword>
<evidence type="ECO:0000256" key="1">
    <source>
        <dbReference type="ARBA" id="ARBA00004123"/>
    </source>
</evidence>
<feature type="region of interest" description="Disordered" evidence="3">
    <location>
        <begin position="34"/>
        <end position="80"/>
    </location>
</feature>
<dbReference type="InterPro" id="IPR058682">
    <property type="entry name" value="IRF-2BP1/2-like_M"/>
</dbReference>
<dbReference type="PANTHER" id="PTHR10816:SF19">
    <property type="entry name" value="PROTEIN INTERACTING WITH TTK69 AND SIN3A, ISOFORM D"/>
    <property type="match status" value="1"/>
</dbReference>
<comment type="subcellular location">
    <subcellularLocation>
        <location evidence="1">Nucleus</location>
    </subcellularLocation>
</comment>
<dbReference type="EMBL" id="JARBDR010000657">
    <property type="protein sequence ID" value="KAJ8308321.1"/>
    <property type="molecule type" value="Genomic_DNA"/>
</dbReference>
<evidence type="ECO:0000256" key="3">
    <source>
        <dbReference type="SAM" id="MobiDB-lite"/>
    </source>
</evidence>
<feature type="region of interest" description="Disordered" evidence="3">
    <location>
        <begin position="94"/>
        <end position="203"/>
    </location>
</feature>
<name>A0ABQ9EWH8_TEGGR</name>
<evidence type="ECO:0000259" key="4">
    <source>
        <dbReference type="Pfam" id="PF11261"/>
    </source>
</evidence>